<dbReference type="EC" id="3.4.21.-" evidence="6"/>
<evidence type="ECO:0000256" key="1">
    <source>
        <dbReference type="ARBA" id="ARBA00008764"/>
    </source>
</evidence>
<sequence length="366" mass="38714">MDQQWLASVLPSQQQLDEFLGDDPVTALLGLARSRAPIEFGPVGDPGDDPALKREFALAQVAAAALKKNGNAQLSLEQTQALHAFVHLLARPALRVVGGGVPAIPQSWDRLDTAHDSVISRVRGVGRVDTSTRKHVGTGWFVIENLLLTNRHVAGGLCGLDVHNDPTWLDKLPAAVVATNAAWDADHSQRAVWDPAEAPSAASTAVGSITKIRAYHALLDMALLDVTGVENSNSLVLRIQAVPPASLTGHEVYLAGYPGVSPPYSVSKQVADLLFPGATASGLKRVSPGQLVALVEDLPIGEGKPRASHDGSTLGGSSGSPVVNFDNHRVIALHYAGKYGQANFAVPLWLVKDDPFFTDNDIVFAS</sequence>
<dbReference type="Gene3D" id="2.40.10.10">
    <property type="entry name" value="Trypsin-like serine proteases"/>
    <property type="match status" value="1"/>
</dbReference>
<evidence type="ECO:0000256" key="2">
    <source>
        <dbReference type="ARBA" id="ARBA00022670"/>
    </source>
</evidence>
<protein>
    <recommendedName>
        <fullName evidence="6">Serine protease</fullName>
        <ecNumber evidence="6">3.4.21.-</ecNumber>
    </recommendedName>
</protein>
<name>A0A1E5XR68_9HYPH</name>
<organism evidence="7 8">
    <name type="scientific">Devosia insulae DS-56</name>
    <dbReference type="NCBI Taxonomy" id="1116389"/>
    <lineage>
        <taxon>Bacteria</taxon>
        <taxon>Pseudomonadati</taxon>
        <taxon>Pseudomonadota</taxon>
        <taxon>Alphaproteobacteria</taxon>
        <taxon>Hyphomicrobiales</taxon>
        <taxon>Devosiaceae</taxon>
        <taxon>Devosia</taxon>
    </lineage>
</organism>
<comment type="caution">
    <text evidence="7">The sequence shown here is derived from an EMBL/GenBank/DDBJ whole genome shotgun (WGS) entry which is preliminary data.</text>
</comment>
<keyword evidence="5 6" id="KW-0720">Serine protease</keyword>
<dbReference type="PRINTS" id="PR00839">
    <property type="entry name" value="V8PROTEASE"/>
</dbReference>
<comment type="similarity">
    <text evidence="1 6">Belongs to the peptidase S1B family.</text>
</comment>
<gene>
    <name evidence="7" type="ORF">VW23_018465</name>
</gene>
<dbReference type="SUPFAM" id="SSF50494">
    <property type="entry name" value="Trypsin-like serine proteases"/>
    <property type="match status" value="1"/>
</dbReference>
<reference evidence="7 8" key="1">
    <citation type="journal article" date="2015" name="Genome Announc.">
        <title>Genome Assemblies of Three Soil-Associated Devosia species: D. insulae, D. limi, and D. soli.</title>
        <authorList>
            <person name="Hassan Y.I."/>
            <person name="Lepp D."/>
            <person name="Zhou T."/>
        </authorList>
    </citation>
    <scope>NUCLEOTIDE SEQUENCE [LARGE SCALE GENOMIC DNA]</scope>
    <source>
        <strain evidence="7 8">DS-56</strain>
    </source>
</reference>
<dbReference type="RefSeq" id="WP_069909811.1">
    <property type="nucleotide sequence ID" value="NZ_LAJE02000174.1"/>
</dbReference>
<accession>A0A1E5XR68</accession>
<keyword evidence="2 6" id="KW-0645">Protease</keyword>
<evidence type="ECO:0000313" key="8">
    <source>
        <dbReference type="Proteomes" id="UP000095463"/>
    </source>
</evidence>
<dbReference type="Pfam" id="PF13365">
    <property type="entry name" value="Trypsin_2"/>
    <property type="match status" value="1"/>
</dbReference>
<proteinExistence type="inferred from homology"/>
<dbReference type="Proteomes" id="UP000095463">
    <property type="component" value="Unassembled WGS sequence"/>
</dbReference>
<evidence type="ECO:0000256" key="5">
    <source>
        <dbReference type="ARBA" id="ARBA00022825"/>
    </source>
</evidence>
<keyword evidence="8" id="KW-1185">Reference proteome</keyword>
<keyword evidence="3" id="KW-0732">Signal</keyword>
<evidence type="ECO:0000256" key="3">
    <source>
        <dbReference type="ARBA" id="ARBA00022729"/>
    </source>
</evidence>
<dbReference type="InterPro" id="IPR043504">
    <property type="entry name" value="Peptidase_S1_PA_chymotrypsin"/>
</dbReference>
<dbReference type="GO" id="GO:0008236">
    <property type="term" value="F:serine-type peptidase activity"/>
    <property type="evidence" value="ECO:0007669"/>
    <property type="project" value="UniProtKB-KW"/>
</dbReference>
<keyword evidence="4 6" id="KW-0378">Hydrolase</keyword>
<dbReference type="AlphaFoldDB" id="A0A1E5XR68"/>
<evidence type="ECO:0000256" key="6">
    <source>
        <dbReference type="RuleBase" id="RU004296"/>
    </source>
</evidence>
<dbReference type="InterPro" id="IPR009003">
    <property type="entry name" value="Peptidase_S1_PA"/>
</dbReference>
<dbReference type="GO" id="GO:0006508">
    <property type="term" value="P:proteolysis"/>
    <property type="evidence" value="ECO:0007669"/>
    <property type="project" value="UniProtKB-KW"/>
</dbReference>
<evidence type="ECO:0000313" key="7">
    <source>
        <dbReference type="EMBL" id="OEO30994.1"/>
    </source>
</evidence>
<evidence type="ECO:0000256" key="4">
    <source>
        <dbReference type="ARBA" id="ARBA00022801"/>
    </source>
</evidence>
<dbReference type="EMBL" id="LAJE02000174">
    <property type="protein sequence ID" value="OEO30994.1"/>
    <property type="molecule type" value="Genomic_DNA"/>
</dbReference>
<dbReference type="InterPro" id="IPR008256">
    <property type="entry name" value="Peptidase_S1B"/>
</dbReference>